<name>A0A9N9MS13_9CUCU</name>
<keyword evidence="2 4" id="KW-0863">Zinc-finger</keyword>
<evidence type="ECO:0000259" key="7">
    <source>
        <dbReference type="PROSITE" id="PS50089"/>
    </source>
</evidence>
<dbReference type="InterPro" id="IPR013083">
    <property type="entry name" value="Znf_RING/FYVE/PHD"/>
</dbReference>
<dbReference type="InterPro" id="IPR047157">
    <property type="entry name" value="PHRF1/Atg35"/>
</dbReference>
<keyword evidence="3" id="KW-0862">Zinc</keyword>
<protein>
    <recommendedName>
        <fullName evidence="10">PHD and RING finger domain-containing protein 1</fullName>
    </recommendedName>
</protein>
<dbReference type="InterPro" id="IPR001841">
    <property type="entry name" value="Znf_RING"/>
</dbReference>
<sequence length="195" mass="21770">MNDRPPSRKRKVSRSKSPQVSLSRSSGSLDSGSEEESETDSRKVARLSHTNGVSSSELAETQEKCPICLKLLTDQISAITDTCSYHTFCLTCLEEWSKIKKLCPVDRKEYSSILVLDSKGHVSSELPIKSTVSNVLHADAELILCMACGLFIDSEFTLICDSCDAIFHSDCVTLSPENYADQWLCDDCWCYFNEF</sequence>
<dbReference type="PROSITE" id="PS50016">
    <property type="entry name" value="ZF_PHD_2"/>
    <property type="match status" value="1"/>
</dbReference>
<keyword evidence="1" id="KW-0479">Metal-binding</keyword>
<organism evidence="8 9">
    <name type="scientific">Ceutorhynchus assimilis</name>
    <name type="common">cabbage seed weevil</name>
    <dbReference type="NCBI Taxonomy" id="467358"/>
    <lineage>
        <taxon>Eukaryota</taxon>
        <taxon>Metazoa</taxon>
        <taxon>Ecdysozoa</taxon>
        <taxon>Arthropoda</taxon>
        <taxon>Hexapoda</taxon>
        <taxon>Insecta</taxon>
        <taxon>Pterygota</taxon>
        <taxon>Neoptera</taxon>
        <taxon>Endopterygota</taxon>
        <taxon>Coleoptera</taxon>
        <taxon>Polyphaga</taxon>
        <taxon>Cucujiformia</taxon>
        <taxon>Curculionidae</taxon>
        <taxon>Ceutorhynchinae</taxon>
        <taxon>Ceutorhynchus</taxon>
    </lineage>
</organism>
<dbReference type="Gene3D" id="3.30.40.10">
    <property type="entry name" value="Zinc/RING finger domain, C3HC4 (zinc finger)"/>
    <property type="match status" value="2"/>
</dbReference>
<feature type="region of interest" description="Disordered" evidence="5">
    <location>
        <begin position="1"/>
        <end position="55"/>
    </location>
</feature>
<dbReference type="SUPFAM" id="SSF57850">
    <property type="entry name" value="RING/U-box"/>
    <property type="match status" value="1"/>
</dbReference>
<dbReference type="PANTHER" id="PTHR12618">
    <property type="entry name" value="PHD AND RING FINGER DOMAIN-CONTAINING PROTEIN 1"/>
    <property type="match status" value="1"/>
</dbReference>
<evidence type="ECO:0000256" key="1">
    <source>
        <dbReference type="ARBA" id="ARBA00022723"/>
    </source>
</evidence>
<evidence type="ECO:0008006" key="10">
    <source>
        <dbReference type="Google" id="ProtNLM"/>
    </source>
</evidence>
<dbReference type="EMBL" id="OU892281">
    <property type="protein sequence ID" value="CAG9768647.1"/>
    <property type="molecule type" value="Genomic_DNA"/>
</dbReference>
<reference evidence="8" key="1">
    <citation type="submission" date="2022-01" db="EMBL/GenBank/DDBJ databases">
        <authorList>
            <person name="King R."/>
        </authorList>
    </citation>
    <scope>NUCLEOTIDE SEQUENCE</scope>
</reference>
<dbReference type="SMART" id="SM00249">
    <property type="entry name" value="PHD"/>
    <property type="match status" value="1"/>
</dbReference>
<keyword evidence="9" id="KW-1185">Reference proteome</keyword>
<dbReference type="PROSITE" id="PS01359">
    <property type="entry name" value="ZF_PHD_1"/>
    <property type="match status" value="1"/>
</dbReference>
<evidence type="ECO:0000313" key="9">
    <source>
        <dbReference type="Proteomes" id="UP001152799"/>
    </source>
</evidence>
<dbReference type="PANTHER" id="PTHR12618:SF20">
    <property type="entry name" value="PHD AND RING FINGER DOMAIN-CONTAINING PROTEIN 1"/>
    <property type="match status" value="1"/>
</dbReference>
<evidence type="ECO:0000256" key="2">
    <source>
        <dbReference type="ARBA" id="ARBA00022771"/>
    </source>
</evidence>
<feature type="domain" description="RING-type" evidence="7">
    <location>
        <begin position="65"/>
        <end position="107"/>
    </location>
</feature>
<evidence type="ECO:0000259" key="6">
    <source>
        <dbReference type="PROSITE" id="PS50016"/>
    </source>
</evidence>
<feature type="domain" description="PHD-type" evidence="6">
    <location>
        <begin position="142"/>
        <end position="191"/>
    </location>
</feature>
<evidence type="ECO:0000256" key="3">
    <source>
        <dbReference type="ARBA" id="ARBA00022833"/>
    </source>
</evidence>
<proteinExistence type="predicted"/>
<dbReference type="Pfam" id="PF13639">
    <property type="entry name" value="zf-RING_2"/>
    <property type="match status" value="1"/>
</dbReference>
<dbReference type="InterPro" id="IPR001965">
    <property type="entry name" value="Znf_PHD"/>
</dbReference>
<dbReference type="OrthoDB" id="1935339at2759"/>
<feature type="compositionally biased region" description="Low complexity" evidence="5">
    <location>
        <begin position="15"/>
        <end position="31"/>
    </location>
</feature>
<dbReference type="AlphaFoldDB" id="A0A9N9MS13"/>
<dbReference type="GO" id="GO:0008270">
    <property type="term" value="F:zinc ion binding"/>
    <property type="evidence" value="ECO:0007669"/>
    <property type="project" value="UniProtKB-KW"/>
</dbReference>
<accession>A0A9N9MS13</accession>
<dbReference type="InterPro" id="IPR011011">
    <property type="entry name" value="Znf_FYVE_PHD"/>
</dbReference>
<evidence type="ECO:0000256" key="5">
    <source>
        <dbReference type="SAM" id="MobiDB-lite"/>
    </source>
</evidence>
<dbReference type="Pfam" id="PF00628">
    <property type="entry name" value="PHD"/>
    <property type="match status" value="1"/>
</dbReference>
<dbReference type="SUPFAM" id="SSF57903">
    <property type="entry name" value="FYVE/PHD zinc finger"/>
    <property type="match status" value="1"/>
</dbReference>
<dbReference type="Proteomes" id="UP001152799">
    <property type="component" value="Chromosome 5"/>
</dbReference>
<dbReference type="PROSITE" id="PS50089">
    <property type="entry name" value="ZF_RING_2"/>
    <property type="match status" value="1"/>
</dbReference>
<dbReference type="InterPro" id="IPR019787">
    <property type="entry name" value="Znf_PHD-finger"/>
</dbReference>
<gene>
    <name evidence="8" type="ORF">CEUTPL_LOCUS9173</name>
</gene>
<evidence type="ECO:0000256" key="4">
    <source>
        <dbReference type="PROSITE-ProRule" id="PRU00175"/>
    </source>
</evidence>
<evidence type="ECO:0000313" key="8">
    <source>
        <dbReference type="EMBL" id="CAG9768647.1"/>
    </source>
</evidence>
<dbReference type="InterPro" id="IPR019786">
    <property type="entry name" value="Zinc_finger_PHD-type_CS"/>
</dbReference>